<accession>A0A8T0MNZ4</accession>
<dbReference type="AlphaFoldDB" id="A0A8T0MNZ4"/>
<evidence type="ECO:0000313" key="1">
    <source>
        <dbReference type="EMBL" id="KAG2538183.1"/>
    </source>
</evidence>
<proteinExistence type="predicted"/>
<reference evidence="1" key="1">
    <citation type="submission" date="2020-05" db="EMBL/GenBank/DDBJ databases">
        <title>WGS assembly of Panicum virgatum.</title>
        <authorList>
            <person name="Lovell J.T."/>
            <person name="Jenkins J."/>
            <person name="Shu S."/>
            <person name="Juenger T.E."/>
            <person name="Schmutz J."/>
        </authorList>
    </citation>
    <scope>NUCLEOTIDE SEQUENCE</scope>
    <source>
        <strain evidence="1">AP13</strain>
    </source>
</reference>
<evidence type="ECO:0000313" key="2">
    <source>
        <dbReference type="Proteomes" id="UP000823388"/>
    </source>
</evidence>
<dbReference type="Proteomes" id="UP000823388">
    <property type="component" value="Chromosome 9N"/>
</dbReference>
<gene>
    <name evidence="1" type="ORF">PVAP13_9NG312628</name>
</gene>
<keyword evidence="2" id="KW-1185">Reference proteome</keyword>
<dbReference type="EMBL" id="CM029054">
    <property type="protein sequence ID" value="KAG2538183.1"/>
    <property type="molecule type" value="Genomic_DNA"/>
</dbReference>
<sequence>MQSYLGSVMIVPDQYCVMGVSKGQTDIKFFLYSSNSPDPIIRLIKTCSCLLARPRSMPKSGRVAFSRSSGYFSKKPSKFIGITI</sequence>
<protein>
    <submittedName>
        <fullName evidence="1">Uncharacterized protein</fullName>
    </submittedName>
</protein>
<comment type="caution">
    <text evidence="1">The sequence shown here is derived from an EMBL/GenBank/DDBJ whole genome shotgun (WGS) entry which is preliminary data.</text>
</comment>
<name>A0A8T0MNZ4_PANVG</name>
<organism evidence="1 2">
    <name type="scientific">Panicum virgatum</name>
    <name type="common">Blackwell switchgrass</name>
    <dbReference type="NCBI Taxonomy" id="38727"/>
    <lineage>
        <taxon>Eukaryota</taxon>
        <taxon>Viridiplantae</taxon>
        <taxon>Streptophyta</taxon>
        <taxon>Embryophyta</taxon>
        <taxon>Tracheophyta</taxon>
        <taxon>Spermatophyta</taxon>
        <taxon>Magnoliopsida</taxon>
        <taxon>Liliopsida</taxon>
        <taxon>Poales</taxon>
        <taxon>Poaceae</taxon>
        <taxon>PACMAD clade</taxon>
        <taxon>Panicoideae</taxon>
        <taxon>Panicodae</taxon>
        <taxon>Paniceae</taxon>
        <taxon>Panicinae</taxon>
        <taxon>Panicum</taxon>
        <taxon>Panicum sect. Hiantes</taxon>
    </lineage>
</organism>